<proteinExistence type="predicted"/>
<evidence type="ECO:0000313" key="6">
    <source>
        <dbReference type="EMBL" id="MCC2617594.1"/>
    </source>
</evidence>
<evidence type="ECO:0000259" key="5">
    <source>
        <dbReference type="Pfam" id="PF04357"/>
    </source>
</evidence>
<gene>
    <name evidence="6" type="ORF">LJ739_15175</name>
</gene>
<sequence>MTNRLIKRLLLAVGALVLLFAVVSVLLVTAPGSRWLVEQVDSRIDGVAVEYDQGSLLSALVVRRLQFQQPGLSVQAATLTVAPDWSCLLDFSVCLRLLQLDQLSVTLSESAAADAPASDAPTGAFVMPVPFDVHAFVVTDIDVQLSDATRISVPRVSTQLALHQSLEIRAARVDTVTIDSSGQRPAAPLTIQSIANWQYTPPVLAPLSVPLPVQISDARWHGVVTLQGQQHSPLIGAGHTSLELSERGLALSSFDQTLPTGHLGLSGSVGRDWQQQLALVLEHANKSEQVSLSAQIEGDLTQWHLNWSASGDLIGDGALQVNWLAQELPLSLNGTLSAVPSMWLPDDVKPVRAQLTLSGRWNDYQMQLSSQGHYGDLTEPLNLDVALSGGLQGASLERFDIQTPAGILTASGKVTVDNEVTVAMSGQASGVDTAVWYPTIDARVNGQWQLKGIWSDDTWQLTWPQLDLDGEWFERKLSATAAGSMSAEQGLDLPNAQIILGENVATGRVTMPTWQFIDTAWKVNAPDLSQLHPKWHGALTAEAQGRGNLTSLQWQVQGNAQDLDLAGLALQRGSVDAEGVGLTLPQGTAQLHLESLSMSQLQAQMIDIRLQGSLQEHALDLSLITDDVVLDWRVTGATDLTDSIWQGTLSKADAAAADTRFSLLNTDTAITLDWSKPYFMLAPVCWQSDHASWCIDDVRYLDQNLHWAVRIEQVPVAPWLQQLAPNMREIRTDALLSLTSQGQWQVGQEGRFDGDIRLTPSTWQWHERPGQLQLSQASLTVKGHGESMTSTVRLEGPQLGTIDGQGTYQFSSQALDGRLAIQRIDLSQLKPLLPQVHELDGSIDGHLALSGTPALPDVTGEFHVRQGQLVADGLPARFGDIEQHIQLRGREAFVDGGFNVGEGHGTMRGSARWGESPKLTMAVNGKDMTFELPNGLRTTLSPDLDVEWQSGLLRVEGQLDVPHARWHIRELPPSAVSPSEDVVLVNQSHQDVTKNALLLDVQLRIDPTQSGDVKLDAFGLTADLSGQLHLEQPADKHLSAHGELRLLDGRYKAYGQDLLIRQGDILFHGPLDAPSLDVMAVRDPIKTADGVTAGLRIQGAAETPTIEVFSDPAMNQPEALSYLLRGQGLSNSTETSADAMLANALIGFGLSQSENSVQKLGRQVGIDDLTLDTRGHGDATQLALTGYIAPGVQIRYGVGVFDSASEVALRYQLMPKLYLEAVSGLNKALDLYYQLDIRPAPTKPEP</sequence>
<comment type="caution">
    <text evidence="6">The sequence shown here is derived from an EMBL/GenBank/DDBJ whole genome shotgun (WGS) entry which is preliminary data.</text>
</comment>
<keyword evidence="3" id="KW-1133">Transmembrane helix</keyword>
<name>A0ABS8GAI5_9ALTE</name>
<dbReference type="RefSeq" id="WP_229161871.1">
    <property type="nucleotide sequence ID" value="NZ_JAJEWP010000005.1"/>
</dbReference>
<keyword evidence="2" id="KW-0812">Transmembrane</keyword>
<keyword evidence="7" id="KW-1185">Reference proteome</keyword>
<evidence type="ECO:0000256" key="3">
    <source>
        <dbReference type="ARBA" id="ARBA00022989"/>
    </source>
</evidence>
<evidence type="ECO:0000256" key="1">
    <source>
        <dbReference type="ARBA" id="ARBA00004167"/>
    </source>
</evidence>
<feature type="domain" description="Translocation and assembly module TamB C-terminal" evidence="5">
    <location>
        <begin position="901"/>
        <end position="1236"/>
    </location>
</feature>
<accession>A0ABS8GAI5</accession>
<dbReference type="PANTHER" id="PTHR36985:SF1">
    <property type="entry name" value="TRANSLOCATION AND ASSEMBLY MODULE SUBUNIT TAMB"/>
    <property type="match status" value="1"/>
</dbReference>
<protein>
    <submittedName>
        <fullName evidence="6">Translocation/assembly module TamB domain-containing protein</fullName>
    </submittedName>
</protein>
<evidence type="ECO:0000256" key="2">
    <source>
        <dbReference type="ARBA" id="ARBA00022692"/>
    </source>
</evidence>
<dbReference type="Proteomes" id="UP001520878">
    <property type="component" value="Unassembled WGS sequence"/>
</dbReference>
<evidence type="ECO:0000256" key="4">
    <source>
        <dbReference type="ARBA" id="ARBA00023136"/>
    </source>
</evidence>
<reference evidence="6 7" key="1">
    <citation type="submission" date="2021-10" db="EMBL/GenBank/DDBJ databases">
        <title>Draft genome of Aestuariibacter halophilus JC2043.</title>
        <authorList>
            <person name="Emsley S.A."/>
            <person name="Pfannmuller K.M."/>
            <person name="Ushijima B."/>
            <person name="Saw J.H."/>
            <person name="Videau P."/>
        </authorList>
    </citation>
    <scope>NUCLEOTIDE SEQUENCE [LARGE SCALE GENOMIC DNA]</scope>
    <source>
        <strain evidence="6 7">JC2043</strain>
    </source>
</reference>
<dbReference type="PANTHER" id="PTHR36985">
    <property type="entry name" value="TRANSLOCATION AND ASSEMBLY MODULE SUBUNIT TAMB"/>
    <property type="match status" value="1"/>
</dbReference>
<keyword evidence="4" id="KW-0472">Membrane</keyword>
<organism evidence="6 7">
    <name type="scientific">Fluctibacter halophilus</name>
    <dbReference type="NCBI Taxonomy" id="226011"/>
    <lineage>
        <taxon>Bacteria</taxon>
        <taxon>Pseudomonadati</taxon>
        <taxon>Pseudomonadota</taxon>
        <taxon>Gammaproteobacteria</taxon>
        <taxon>Alteromonadales</taxon>
        <taxon>Alteromonadaceae</taxon>
        <taxon>Fluctibacter</taxon>
    </lineage>
</organism>
<dbReference type="EMBL" id="JAJEWP010000005">
    <property type="protein sequence ID" value="MCC2617594.1"/>
    <property type="molecule type" value="Genomic_DNA"/>
</dbReference>
<evidence type="ECO:0000313" key="7">
    <source>
        <dbReference type="Proteomes" id="UP001520878"/>
    </source>
</evidence>
<comment type="subcellular location">
    <subcellularLocation>
        <location evidence="1">Membrane</location>
        <topology evidence="1">Single-pass membrane protein</topology>
    </subcellularLocation>
</comment>
<dbReference type="Pfam" id="PF04357">
    <property type="entry name" value="TamB"/>
    <property type="match status" value="1"/>
</dbReference>
<dbReference type="InterPro" id="IPR007452">
    <property type="entry name" value="TamB_C"/>
</dbReference>